<keyword evidence="5" id="KW-0408">Iron</keyword>
<protein>
    <submittedName>
        <fullName evidence="6">Cytochrome p450</fullName>
    </submittedName>
</protein>
<reference evidence="6 7" key="1">
    <citation type="submission" date="2020-06" db="EMBL/GenBank/DDBJ databases">
        <title>Transcriptomic and genomic resources for Thalictrum thalictroides and T. hernandezii: Facilitating candidate gene discovery in an emerging model plant lineage.</title>
        <authorList>
            <person name="Arias T."/>
            <person name="Riano-Pachon D.M."/>
            <person name="Di Stilio V.S."/>
        </authorList>
    </citation>
    <scope>NUCLEOTIDE SEQUENCE [LARGE SCALE GENOMIC DNA]</scope>
    <source>
        <strain evidence="7">cv. WT478/WT964</strain>
        <tissue evidence="6">Leaves</tissue>
    </source>
</reference>
<evidence type="ECO:0000256" key="4">
    <source>
        <dbReference type="ARBA" id="ARBA00023002"/>
    </source>
</evidence>
<keyword evidence="3" id="KW-0479">Metal-binding</keyword>
<proteinExistence type="inferred from homology"/>
<dbReference type="InterPro" id="IPR001128">
    <property type="entry name" value="Cyt_P450"/>
</dbReference>
<evidence type="ECO:0000256" key="1">
    <source>
        <dbReference type="ARBA" id="ARBA00010617"/>
    </source>
</evidence>
<dbReference type="PANTHER" id="PTHR47955">
    <property type="entry name" value="CYTOCHROME P450 FAMILY 71 PROTEIN"/>
    <property type="match status" value="1"/>
</dbReference>
<accession>A0A7J6WJN6</accession>
<dbReference type="PANTHER" id="PTHR47955:SF8">
    <property type="entry name" value="CYTOCHROME P450 71D11-LIKE"/>
    <property type="match status" value="1"/>
</dbReference>
<dbReference type="EMBL" id="JABWDY010014485">
    <property type="protein sequence ID" value="KAF5197606.1"/>
    <property type="molecule type" value="Genomic_DNA"/>
</dbReference>
<dbReference type="InterPro" id="IPR002401">
    <property type="entry name" value="Cyt_P450_E_grp-I"/>
</dbReference>
<dbReference type="OrthoDB" id="2789670at2759"/>
<dbReference type="PRINTS" id="PR00463">
    <property type="entry name" value="EP450I"/>
</dbReference>
<dbReference type="GO" id="GO:0004497">
    <property type="term" value="F:monooxygenase activity"/>
    <property type="evidence" value="ECO:0007669"/>
    <property type="project" value="InterPro"/>
</dbReference>
<dbReference type="GO" id="GO:0020037">
    <property type="term" value="F:heme binding"/>
    <property type="evidence" value="ECO:0007669"/>
    <property type="project" value="InterPro"/>
</dbReference>
<name>A0A7J6WJN6_THATH</name>
<dbReference type="InterPro" id="IPR036396">
    <property type="entry name" value="Cyt_P450_sf"/>
</dbReference>
<evidence type="ECO:0000256" key="5">
    <source>
        <dbReference type="ARBA" id="ARBA00023004"/>
    </source>
</evidence>
<keyword evidence="4" id="KW-0560">Oxidoreductase</keyword>
<dbReference type="GO" id="GO:0005506">
    <property type="term" value="F:iron ion binding"/>
    <property type="evidence" value="ECO:0007669"/>
    <property type="project" value="InterPro"/>
</dbReference>
<dbReference type="GO" id="GO:0016705">
    <property type="term" value="F:oxidoreductase activity, acting on paired donors, with incorporation or reduction of molecular oxygen"/>
    <property type="evidence" value="ECO:0007669"/>
    <property type="project" value="InterPro"/>
</dbReference>
<dbReference type="GO" id="GO:0044550">
    <property type="term" value="P:secondary metabolite biosynthetic process"/>
    <property type="evidence" value="ECO:0007669"/>
    <property type="project" value="UniProtKB-ARBA"/>
</dbReference>
<dbReference type="AlphaFoldDB" id="A0A7J6WJN6"/>
<evidence type="ECO:0000313" key="7">
    <source>
        <dbReference type="Proteomes" id="UP000554482"/>
    </source>
</evidence>
<gene>
    <name evidence="6" type="ORF">FRX31_012807</name>
</gene>
<dbReference type="Proteomes" id="UP000554482">
    <property type="component" value="Unassembled WGS sequence"/>
</dbReference>
<evidence type="ECO:0000313" key="6">
    <source>
        <dbReference type="EMBL" id="KAF5197606.1"/>
    </source>
</evidence>
<evidence type="ECO:0000256" key="2">
    <source>
        <dbReference type="ARBA" id="ARBA00022617"/>
    </source>
</evidence>
<organism evidence="6 7">
    <name type="scientific">Thalictrum thalictroides</name>
    <name type="common">Rue-anemone</name>
    <name type="synonym">Anemone thalictroides</name>
    <dbReference type="NCBI Taxonomy" id="46969"/>
    <lineage>
        <taxon>Eukaryota</taxon>
        <taxon>Viridiplantae</taxon>
        <taxon>Streptophyta</taxon>
        <taxon>Embryophyta</taxon>
        <taxon>Tracheophyta</taxon>
        <taxon>Spermatophyta</taxon>
        <taxon>Magnoliopsida</taxon>
        <taxon>Ranunculales</taxon>
        <taxon>Ranunculaceae</taxon>
        <taxon>Thalictroideae</taxon>
        <taxon>Thalictrum</taxon>
    </lineage>
</organism>
<dbReference type="Pfam" id="PF00067">
    <property type="entry name" value="p450"/>
    <property type="match status" value="1"/>
</dbReference>
<dbReference type="Gene3D" id="1.10.630.10">
    <property type="entry name" value="Cytochrome P450"/>
    <property type="match status" value="1"/>
</dbReference>
<comment type="caution">
    <text evidence="6">The sequence shown here is derived from an EMBL/GenBank/DDBJ whole genome shotgun (WGS) entry which is preliminary data.</text>
</comment>
<dbReference type="SUPFAM" id="SSF48264">
    <property type="entry name" value="Cytochrome P450"/>
    <property type="match status" value="1"/>
</dbReference>
<keyword evidence="2" id="KW-0349">Heme</keyword>
<evidence type="ECO:0000256" key="3">
    <source>
        <dbReference type="ARBA" id="ARBA00022723"/>
    </source>
</evidence>
<comment type="similarity">
    <text evidence="1">Belongs to the cytochrome P450 family.</text>
</comment>
<keyword evidence="7" id="KW-1185">Reference proteome</keyword>
<sequence>MKRFGYQKTNSKLPPGPWKLPVIGHLHHLRGLLPHHTLRDLSRKHGPLMLLQLGEVLSIVVSSPRLAKEVLKTNELVFANRGSVLIGEIVTYNGEGIVFSPYGGKWKQLRKICMVELLSAKKTQSFLPMMEEELKLLVKDVSLMAGTPVNFSQKLFSLMNDITSRAAFGKKYVEEATLLSLVKDVVGLATGFALPDVFPSVKFIHRICGARRRVEKLHEQIDKILEDIMNDHRMKRKASNSSKNKMEEDLVDVLLRLQEEDKHEFRIENNCIKAVILEMFMAGSESLSTTTEWALSEMLRTPRVMKKAQAEVRLVLDGKRKVSQSDVNELSYLKKTVSVFKDVIYLARV</sequence>